<dbReference type="CDD" id="cd06260">
    <property type="entry name" value="DUF820-like"/>
    <property type="match status" value="1"/>
</dbReference>
<dbReference type="AlphaFoldDB" id="A0A6M0SIG5"/>
<keyword evidence="2" id="KW-0255">Endonuclease</keyword>
<comment type="caution">
    <text evidence="2">The sequence shown here is derived from an EMBL/GenBank/DDBJ whole genome shotgun (WGS) entry which is preliminary data.</text>
</comment>
<keyword evidence="2" id="KW-0540">Nuclease</keyword>
<gene>
    <name evidence="2" type="ORF">D0962_37155</name>
</gene>
<dbReference type="GO" id="GO:0004519">
    <property type="term" value="F:endonuclease activity"/>
    <property type="evidence" value="ECO:0007669"/>
    <property type="project" value="UniProtKB-KW"/>
</dbReference>
<evidence type="ECO:0000259" key="1">
    <source>
        <dbReference type="Pfam" id="PF05685"/>
    </source>
</evidence>
<dbReference type="Pfam" id="PF05685">
    <property type="entry name" value="Uma2"/>
    <property type="match status" value="1"/>
</dbReference>
<dbReference type="InterPro" id="IPR011335">
    <property type="entry name" value="Restrct_endonuc-II-like"/>
</dbReference>
<evidence type="ECO:0000313" key="2">
    <source>
        <dbReference type="EMBL" id="NEZ68297.1"/>
    </source>
</evidence>
<dbReference type="SUPFAM" id="SSF52980">
    <property type="entry name" value="Restriction endonuclease-like"/>
    <property type="match status" value="1"/>
</dbReference>
<accession>A0A6M0SIG5</accession>
<dbReference type="Gene3D" id="3.90.1570.10">
    <property type="entry name" value="tt1808, chain A"/>
    <property type="match status" value="1"/>
</dbReference>
<organism evidence="2 3">
    <name type="scientific">Adonisia turfae CCMR0082</name>
    <dbReference type="NCBI Taxonomy" id="2304604"/>
    <lineage>
        <taxon>Bacteria</taxon>
        <taxon>Bacillati</taxon>
        <taxon>Cyanobacteriota</taxon>
        <taxon>Adonisia</taxon>
        <taxon>Adonisia turfae</taxon>
    </lineage>
</organism>
<feature type="domain" description="Putative restriction endonuclease" evidence="1">
    <location>
        <begin position="8"/>
        <end position="116"/>
    </location>
</feature>
<sequence length="177" mass="20435">MCPLSFVEFVDFEDDNELHEYELISGQLALLPEPDDWHEEILEFLSFMFELQYRRNKLSYSVRKRNALMIDNVRGRRPDVAVIDRPPTRREDRKPGIRTVPKLIVEIASGNWSTDLACIIHELSEMTAHPSSCERAGCRVNEVSVMLFKLGCFEPQTVSIRHTTPIRTLISGNFNGR</sequence>
<protein>
    <submittedName>
        <fullName evidence="2">Uma2 family endonuclease</fullName>
    </submittedName>
</protein>
<dbReference type="InterPro" id="IPR012296">
    <property type="entry name" value="Nuclease_put_TT1808"/>
</dbReference>
<name>A0A6M0SIG5_9CYAN</name>
<dbReference type="Proteomes" id="UP000473574">
    <property type="component" value="Unassembled WGS sequence"/>
</dbReference>
<keyword evidence="2" id="KW-0378">Hydrolase</keyword>
<reference evidence="2 3" key="1">
    <citation type="journal article" date="2020" name="Microb. Ecol.">
        <title>Ecogenomics of the Marine Benthic Filamentous Cyanobacterium Adonisia.</title>
        <authorList>
            <person name="Walter J.M."/>
            <person name="Coutinho F.H."/>
            <person name="Leomil L."/>
            <person name="Hargreaves P.I."/>
            <person name="Campeao M.E."/>
            <person name="Vieira V.V."/>
            <person name="Silva B.S."/>
            <person name="Fistarol G.O."/>
            <person name="Salomon P.S."/>
            <person name="Sawabe T."/>
            <person name="Mino S."/>
            <person name="Hosokawa M."/>
            <person name="Miyashita H."/>
            <person name="Maruyama F."/>
            <person name="van Verk M.C."/>
            <person name="Dutilh B.E."/>
            <person name="Thompson C.C."/>
            <person name="Thompson F.L."/>
        </authorList>
    </citation>
    <scope>NUCLEOTIDE SEQUENCE [LARGE SCALE GENOMIC DNA]</scope>
    <source>
        <strain evidence="2 3">CCMR0082</strain>
    </source>
</reference>
<dbReference type="EMBL" id="QZCE01000002">
    <property type="protein sequence ID" value="NEZ68297.1"/>
    <property type="molecule type" value="Genomic_DNA"/>
</dbReference>
<dbReference type="RefSeq" id="WP_163671529.1">
    <property type="nucleotide sequence ID" value="NZ_QZCE01000002.1"/>
</dbReference>
<evidence type="ECO:0000313" key="3">
    <source>
        <dbReference type="Proteomes" id="UP000473574"/>
    </source>
</evidence>
<proteinExistence type="predicted"/>
<dbReference type="InterPro" id="IPR008538">
    <property type="entry name" value="Uma2"/>
</dbReference>